<evidence type="ECO:0000256" key="1">
    <source>
        <dbReference type="PROSITE-ProRule" id="PRU01076"/>
    </source>
</evidence>
<dbReference type="InterPro" id="IPR037914">
    <property type="entry name" value="SpoVT-AbrB_sf"/>
</dbReference>
<gene>
    <name evidence="3" type="ORF">QO002_004760</name>
</gene>
<dbReference type="SUPFAM" id="SSF89447">
    <property type="entry name" value="AbrB/MazE/MraZ-like"/>
    <property type="match status" value="1"/>
</dbReference>
<dbReference type="Gene3D" id="2.10.260.10">
    <property type="match status" value="1"/>
</dbReference>
<keyword evidence="1" id="KW-0238">DNA-binding</keyword>
<evidence type="ECO:0000313" key="3">
    <source>
        <dbReference type="EMBL" id="MDQ0322554.1"/>
    </source>
</evidence>
<evidence type="ECO:0000313" key="4">
    <source>
        <dbReference type="Proteomes" id="UP001230207"/>
    </source>
</evidence>
<reference evidence="3 4" key="1">
    <citation type="submission" date="2023-07" db="EMBL/GenBank/DDBJ databases">
        <title>Genomic Encyclopedia of Type Strains, Phase IV (KMG-IV): sequencing the most valuable type-strain genomes for metagenomic binning, comparative biology and taxonomic classification.</title>
        <authorList>
            <person name="Goeker M."/>
        </authorList>
    </citation>
    <scope>NUCLEOTIDE SEQUENCE [LARGE SCALE GENOMIC DNA]</scope>
    <source>
        <strain evidence="3 4">DSM 1112</strain>
    </source>
</reference>
<dbReference type="PROSITE" id="PS51740">
    <property type="entry name" value="SPOVT_ABRB"/>
    <property type="match status" value="1"/>
</dbReference>
<name>A0ABU0BXW6_9HYPH</name>
<organism evidence="3 4">
    <name type="scientific">Pararhizobium capsulatum DSM 1112</name>
    <dbReference type="NCBI Taxonomy" id="1121113"/>
    <lineage>
        <taxon>Bacteria</taxon>
        <taxon>Pseudomonadati</taxon>
        <taxon>Pseudomonadota</taxon>
        <taxon>Alphaproteobacteria</taxon>
        <taxon>Hyphomicrobiales</taxon>
        <taxon>Rhizobiaceae</taxon>
        <taxon>Rhizobium/Agrobacterium group</taxon>
        <taxon>Pararhizobium</taxon>
    </lineage>
</organism>
<comment type="caution">
    <text evidence="3">The sequence shown here is derived from an EMBL/GenBank/DDBJ whole genome shotgun (WGS) entry which is preliminary data.</text>
</comment>
<dbReference type="Pfam" id="PF04014">
    <property type="entry name" value="MazE_antitoxin"/>
    <property type="match status" value="1"/>
</dbReference>
<feature type="domain" description="SpoVT-AbrB" evidence="2">
    <location>
        <begin position="3"/>
        <end position="48"/>
    </location>
</feature>
<accession>A0ABU0BXW6</accession>
<sequence length="84" mass="9302">MISSVKKFGNSAGVIIPKPLLSEVGVEAGDSVEMHVEGDRIVIERVVKSIRQGWAEDAKRIAAEGDDHLVWPEFTNEEDGKLKW</sequence>
<dbReference type="RefSeq" id="WP_307234279.1">
    <property type="nucleotide sequence ID" value="NZ_JAUSVF010000002.1"/>
</dbReference>
<proteinExistence type="predicted"/>
<dbReference type="SMART" id="SM00966">
    <property type="entry name" value="SpoVT_AbrB"/>
    <property type="match status" value="1"/>
</dbReference>
<evidence type="ECO:0000259" key="2">
    <source>
        <dbReference type="PROSITE" id="PS51740"/>
    </source>
</evidence>
<protein>
    <submittedName>
        <fullName evidence="3">Antitoxin MazE</fullName>
    </submittedName>
</protein>
<dbReference type="Proteomes" id="UP001230207">
    <property type="component" value="Unassembled WGS sequence"/>
</dbReference>
<keyword evidence="4" id="KW-1185">Reference proteome</keyword>
<dbReference type="InterPro" id="IPR007159">
    <property type="entry name" value="SpoVT-AbrB_dom"/>
</dbReference>
<dbReference type="EMBL" id="JAUSVF010000002">
    <property type="protein sequence ID" value="MDQ0322554.1"/>
    <property type="molecule type" value="Genomic_DNA"/>
</dbReference>